<comment type="pathway">
    <text evidence="1 7">Carbohydrate degradation; pentose phosphate pathway; D-ribulose 5-phosphate from D-glucose 6-phosphate (oxidative stage): step 1/3.</text>
</comment>
<dbReference type="Pfam" id="PF02781">
    <property type="entry name" value="G6PD_C"/>
    <property type="match status" value="1"/>
</dbReference>
<feature type="binding site" evidence="7">
    <location>
        <begin position="29"/>
        <end position="36"/>
    </location>
    <ligand>
        <name>NADP(+)</name>
        <dbReference type="ChEBI" id="CHEBI:58349"/>
    </ligand>
</feature>
<dbReference type="HAMAP" id="MF_00966">
    <property type="entry name" value="G6PD"/>
    <property type="match status" value="1"/>
</dbReference>
<dbReference type="EMBL" id="FNWJ01000002">
    <property type="protein sequence ID" value="SEH13812.1"/>
    <property type="molecule type" value="Genomic_DNA"/>
</dbReference>
<dbReference type="PANTHER" id="PTHR23429:SF0">
    <property type="entry name" value="GLUCOSE-6-PHOSPHATE 1-DEHYDROGENASE"/>
    <property type="match status" value="1"/>
</dbReference>
<dbReference type="STRING" id="29539.SAMN02745716_1334"/>
<dbReference type="PRINTS" id="PR00079">
    <property type="entry name" value="G6PDHDRGNASE"/>
</dbReference>
<comment type="catalytic activity">
    <reaction evidence="7">
        <text>D-glucose 6-phosphate + NADP(+) = 6-phospho-D-glucono-1,5-lactone + NADPH + H(+)</text>
        <dbReference type="Rhea" id="RHEA:15841"/>
        <dbReference type="ChEBI" id="CHEBI:15378"/>
        <dbReference type="ChEBI" id="CHEBI:57783"/>
        <dbReference type="ChEBI" id="CHEBI:57955"/>
        <dbReference type="ChEBI" id="CHEBI:58349"/>
        <dbReference type="ChEBI" id="CHEBI:61548"/>
        <dbReference type="EC" id="1.1.1.49"/>
    </reaction>
</comment>
<dbReference type="OrthoDB" id="9802739at2"/>
<evidence type="ECO:0000256" key="2">
    <source>
        <dbReference type="ARBA" id="ARBA00009975"/>
    </source>
</evidence>
<dbReference type="NCBIfam" id="TIGR00871">
    <property type="entry name" value="zwf"/>
    <property type="match status" value="1"/>
</dbReference>
<dbReference type="UniPathway" id="UPA00115">
    <property type="reaction ID" value="UER00408"/>
</dbReference>
<feature type="binding site" evidence="7">
    <location>
        <position position="199"/>
    </location>
    <ligand>
        <name>substrate</name>
    </ligand>
</feature>
<protein>
    <recommendedName>
        <fullName evidence="7">Glucose-6-phosphate 1-dehydrogenase</fullName>
        <shortName evidence="7">G6PD</shortName>
        <ecNumber evidence="7">1.1.1.49</ecNumber>
    </recommendedName>
</protein>
<evidence type="ECO:0000256" key="8">
    <source>
        <dbReference type="SAM" id="Coils"/>
    </source>
</evidence>
<evidence type="ECO:0000256" key="1">
    <source>
        <dbReference type="ARBA" id="ARBA00004937"/>
    </source>
</evidence>
<feature type="binding site" evidence="7">
    <location>
        <position position="63"/>
    </location>
    <ligand>
        <name>NADP(+)</name>
        <dbReference type="ChEBI" id="CHEBI:58349"/>
    </ligand>
</feature>
<dbReference type="PROSITE" id="PS00069">
    <property type="entry name" value="G6P_DEHYDROGENASE"/>
    <property type="match status" value="1"/>
</dbReference>
<feature type="coiled-coil region" evidence="8">
    <location>
        <begin position="171"/>
        <end position="198"/>
    </location>
</feature>
<comment type="caution">
    <text evidence="7">Lacks conserved residue(s) required for the propagation of feature annotation.</text>
</comment>
<keyword evidence="8" id="KW-0175">Coiled coil</keyword>
<dbReference type="PIRSF" id="PIRSF000110">
    <property type="entry name" value="G6PD"/>
    <property type="match status" value="1"/>
</dbReference>
<dbReference type="GO" id="GO:0005829">
    <property type="term" value="C:cytosol"/>
    <property type="evidence" value="ECO:0007669"/>
    <property type="project" value="TreeGrafter"/>
</dbReference>
<proteinExistence type="inferred from homology"/>
<dbReference type="Pfam" id="PF00479">
    <property type="entry name" value="G6PD_N"/>
    <property type="match status" value="1"/>
</dbReference>
<dbReference type="AlphaFoldDB" id="A0A1H6FTV1"/>
<keyword evidence="12" id="KW-1185">Reference proteome</keyword>
<dbReference type="GO" id="GO:0004345">
    <property type="term" value="F:glucose-6-phosphate dehydrogenase activity"/>
    <property type="evidence" value="ECO:0007669"/>
    <property type="project" value="UniProtKB-UniRule"/>
</dbReference>
<sequence>MAVVERRRNPLTEGLERPVAAPTALVIFGATGDLARRKLLPAVYNLAHDGALPHGFRLIGVARGELDDQGYRELIATAVERFSRRRPDRDVLARLLELATYEPGSFDDSELYVRLRQRLERFDRDDCLRHNRIFYLATAPAFFAPIVEALGAAELTRLEEAEVRAVVEKPIGRSLDEARELNRRLRAVLEERQIYRIDHYLGKETVQNILALRFANGLFEPFWNRNYVDYVQITVAEDIGIEGRAGYYESSGALRDLVQNHMLQLLALIAMEPPVRFAADPVRDEKAKVLRAVRPPAPQQIDEATVRGQYVRGVVEGEEVPGYREEDGVDPQSRTETYVALRLAVENWRWAGVPFYLRTGKRLVRKLTEIALTLKPVPHLAFQAEGGIAQQNEIVLSVQPNEGVAISINAKIPGSRMQMRPVKLEFLYGSTFLSESPEAYERLILDAMLGDATLFTREDEVAAQWAICQPILDAWARKGEPPLPYQAGSEGPAAANRILLPGHRWRRL</sequence>
<dbReference type="Gene3D" id="3.30.360.10">
    <property type="entry name" value="Dihydrodipicolinate Reductase, domain 2"/>
    <property type="match status" value="1"/>
</dbReference>
<feature type="binding site" evidence="7">
    <location>
        <position position="361"/>
    </location>
    <ligand>
        <name>substrate</name>
    </ligand>
</feature>
<reference evidence="12" key="1">
    <citation type="submission" date="2016-10" db="EMBL/GenBank/DDBJ databases">
        <authorList>
            <person name="Varghese N."/>
            <person name="Submissions S."/>
        </authorList>
    </citation>
    <scope>NUCLEOTIDE SEQUENCE [LARGE SCALE GENOMIC DNA]</scope>
    <source>
        <strain evidence="12">ATCC 35263</strain>
    </source>
</reference>
<dbReference type="RefSeq" id="WP_093117549.1">
    <property type="nucleotide sequence ID" value="NZ_FNWJ01000002.1"/>
</dbReference>
<dbReference type="InterPro" id="IPR022675">
    <property type="entry name" value="G6P_DH_C"/>
</dbReference>
<comment type="similarity">
    <text evidence="2 7">Belongs to the glucose-6-phosphate dehydrogenase family.</text>
</comment>
<feature type="binding site" evidence="7">
    <location>
        <position position="169"/>
    </location>
    <ligand>
        <name>NADP(+)</name>
        <dbReference type="ChEBI" id="CHEBI:58349"/>
    </ligand>
</feature>
<evidence type="ECO:0000256" key="5">
    <source>
        <dbReference type="ARBA" id="ARBA00023002"/>
    </source>
</evidence>
<dbReference type="SUPFAM" id="SSF55347">
    <property type="entry name" value="Glyceraldehyde-3-phosphate dehydrogenase-like, C-terminal domain"/>
    <property type="match status" value="1"/>
</dbReference>
<organism evidence="11 12">
    <name type="scientific">Thermoleophilum album</name>
    <dbReference type="NCBI Taxonomy" id="29539"/>
    <lineage>
        <taxon>Bacteria</taxon>
        <taxon>Bacillati</taxon>
        <taxon>Actinomycetota</taxon>
        <taxon>Thermoleophilia</taxon>
        <taxon>Thermoleophilales</taxon>
        <taxon>Thermoleophilaceae</taxon>
        <taxon>Thermoleophilum</taxon>
    </lineage>
</organism>
<keyword evidence="4 7" id="KW-0521">NADP</keyword>
<feature type="binding site" evidence="7">
    <location>
        <position position="256"/>
    </location>
    <ligand>
        <name>substrate</name>
    </ligand>
</feature>
<dbReference type="Gene3D" id="3.40.50.720">
    <property type="entry name" value="NAD(P)-binding Rossmann-like Domain"/>
    <property type="match status" value="1"/>
</dbReference>
<dbReference type="InterPro" id="IPR001282">
    <property type="entry name" value="G6P_DH"/>
</dbReference>
<dbReference type="GO" id="GO:0009051">
    <property type="term" value="P:pentose-phosphate shunt, oxidative branch"/>
    <property type="evidence" value="ECO:0007669"/>
    <property type="project" value="TreeGrafter"/>
</dbReference>
<evidence type="ECO:0000313" key="11">
    <source>
        <dbReference type="EMBL" id="SEH13812.1"/>
    </source>
</evidence>
<feature type="domain" description="Glucose-6-phosphate dehydrogenase C-terminal" evidence="10">
    <location>
        <begin position="210"/>
        <end position="500"/>
    </location>
</feature>
<name>A0A1H6FTV1_THEAL</name>
<feature type="binding site" evidence="7">
    <location>
        <position position="366"/>
    </location>
    <ligand>
        <name>substrate</name>
    </ligand>
</feature>
<accession>A0A1H6FTV1</accession>
<dbReference type="GO" id="GO:0050661">
    <property type="term" value="F:NADP binding"/>
    <property type="evidence" value="ECO:0007669"/>
    <property type="project" value="UniProtKB-UniRule"/>
</dbReference>
<evidence type="ECO:0000256" key="4">
    <source>
        <dbReference type="ARBA" id="ARBA00022857"/>
    </source>
</evidence>
<evidence type="ECO:0000313" key="12">
    <source>
        <dbReference type="Proteomes" id="UP000222056"/>
    </source>
</evidence>
<dbReference type="Proteomes" id="UP000222056">
    <property type="component" value="Unassembled WGS sequence"/>
</dbReference>
<dbReference type="InterPro" id="IPR022674">
    <property type="entry name" value="G6P_DH_NAD-bd"/>
</dbReference>
<dbReference type="EC" id="1.1.1.49" evidence="7"/>
<dbReference type="InterPro" id="IPR036291">
    <property type="entry name" value="NAD(P)-bd_dom_sf"/>
</dbReference>
<feature type="domain" description="Glucose-6-phosphate dehydrogenase NAD-binding" evidence="9">
    <location>
        <begin position="26"/>
        <end position="208"/>
    </location>
</feature>
<evidence type="ECO:0000256" key="3">
    <source>
        <dbReference type="ARBA" id="ARBA00022526"/>
    </source>
</evidence>
<feature type="binding site" evidence="7">
    <location>
        <position position="203"/>
    </location>
    <ligand>
        <name>substrate</name>
    </ligand>
</feature>
<dbReference type="InterPro" id="IPR019796">
    <property type="entry name" value="G6P_DH_AS"/>
</dbReference>
<dbReference type="GO" id="GO:0006006">
    <property type="term" value="P:glucose metabolic process"/>
    <property type="evidence" value="ECO:0007669"/>
    <property type="project" value="UniProtKB-KW"/>
</dbReference>
<keyword evidence="3 7" id="KW-0313">Glucose metabolism</keyword>
<dbReference type="SUPFAM" id="SSF51735">
    <property type="entry name" value="NAD(P)-binding Rossmann-fold domains"/>
    <property type="match status" value="1"/>
</dbReference>
<evidence type="ECO:0000259" key="9">
    <source>
        <dbReference type="Pfam" id="PF00479"/>
    </source>
</evidence>
<feature type="binding site" evidence="7">
    <location>
        <position position="237"/>
    </location>
    <ligand>
        <name>substrate</name>
    </ligand>
</feature>
<feature type="active site" description="Proton acceptor" evidence="7">
    <location>
        <position position="261"/>
    </location>
</feature>
<evidence type="ECO:0000256" key="7">
    <source>
        <dbReference type="HAMAP-Rule" id="MF_00966"/>
    </source>
</evidence>
<comment type="function">
    <text evidence="7">Catalyzes the oxidation of glucose 6-phosphate to 6-phosphogluconolactone.</text>
</comment>
<evidence type="ECO:0000259" key="10">
    <source>
        <dbReference type="Pfam" id="PF02781"/>
    </source>
</evidence>
<keyword evidence="6 7" id="KW-0119">Carbohydrate metabolism</keyword>
<keyword evidence="5 7" id="KW-0560">Oxidoreductase</keyword>
<dbReference type="NCBIfam" id="NF009492">
    <property type="entry name" value="PRK12853.1-3"/>
    <property type="match status" value="1"/>
</dbReference>
<gene>
    <name evidence="7" type="primary">zwf</name>
    <name evidence="11" type="ORF">SAMN02745716_1334</name>
</gene>
<dbReference type="PANTHER" id="PTHR23429">
    <property type="entry name" value="GLUCOSE-6-PHOSPHATE 1-DEHYDROGENASE G6PD"/>
    <property type="match status" value="1"/>
</dbReference>
<evidence type="ECO:0000256" key="6">
    <source>
        <dbReference type="ARBA" id="ARBA00023277"/>
    </source>
</evidence>